<keyword evidence="2" id="KW-1185">Reference proteome</keyword>
<evidence type="ECO:0000313" key="1">
    <source>
        <dbReference type="EMBL" id="MFC1853411.1"/>
    </source>
</evidence>
<evidence type="ECO:0000313" key="2">
    <source>
        <dbReference type="Proteomes" id="UP001594351"/>
    </source>
</evidence>
<proteinExistence type="predicted"/>
<dbReference type="EMBL" id="JBHPBY010000495">
    <property type="protein sequence ID" value="MFC1853411.1"/>
    <property type="molecule type" value="Genomic_DNA"/>
</dbReference>
<comment type="caution">
    <text evidence="1">The sequence shown here is derived from an EMBL/GenBank/DDBJ whole genome shotgun (WGS) entry which is preliminary data.</text>
</comment>
<accession>A0ABV6Z4X9</accession>
<protein>
    <submittedName>
        <fullName evidence="1">Uncharacterized protein</fullName>
    </submittedName>
</protein>
<dbReference type="Proteomes" id="UP001594351">
    <property type="component" value="Unassembled WGS sequence"/>
</dbReference>
<gene>
    <name evidence="1" type="ORF">ACFL27_24710</name>
</gene>
<organism evidence="1 2">
    <name type="scientific">candidate division CSSED10-310 bacterium</name>
    <dbReference type="NCBI Taxonomy" id="2855610"/>
    <lineage>
        <taxon>Bacteria</taxon>
        <taxon>Bacteria division CSSED10-310</taxon>
    </lineage>
</organism>
<reference evidence="1 2" key="1">
    <citation type="submission" date="2024-09" db="EMBL/GenBank/DDBJ databases">
        <title>Laminarin stimulates single cell rates of sulfate reduction while oxygen inhibits transcriptomic activity in coastal marine sediment.</title>
        <authorList>
            <person name="Lindsay M."/>
            <person name="Orcutt B."/>
            <person name="Emerson D."/>
            <person name="Stepanauskas R."/>
            <person name="D'Angelo T."/>
        </authorList>
    </citation>
    <scope>NUCLEOTIDE SEQUENCE [LARGE SCALE GENOMIC DNA]</scope>
    <source>
        <strain evidence="1">SAG AM-311-K15</strain>
    </source>
</reference>
<name>A0ABV6Z4X9_UNCC1</name>
<sequence length="61" mass="7265">MNQEEMFLREINARLPKNIDWKKGACLYIKQIIEKEGEHNKRYHLIKPFVGGPDFGPFFND</sequence>